<evidence type="ECO:0000256" key="4">
    <source>
        <dbReference type="ARBA" id="ARBA00022989"/>
    </source>
</evidence>
<feature type="transmembrane region" description="Helical" evidence="7">
    <location>
        <begin position="31"/>
        <end position="49"/>
    </location>
</feature>
<evidence type="ECO:0000313" key="9">
    <source>
        <dbReference type="Proteomes" id="UP001163105"/>
    </source>
</evidence>
<evidence type="ECO:0000313" key="8">
    <source>
        <dbReference type="EMBL" id="KAJ6443659.1"/>
    </source>
</evidence>
<feature type="transmembrane region" description="Helical" evidence="7">
    <location>
        <begin position="61"/>
        <end position="81"/>
    </location>
</feature>
<dbReference type="EMBL" id="JAQHRD010000003">
    <property type="protein sequence ID" value="KAJ6443659.1"/>
    <property type="molecule type" value="Genomic_DNA"/>
</dbReference>
<sequence length="456" mass="47532">MAFEKEVREEQAILSPDLGPTMAPSRLADPAPLAMGGFATTLLTVSLAMMNFRGVTVQTMFVGNLCFVACVGLLISAQWFMIKGDTFSYTVLTAFGLFYGGYGAVMIPWFGVVDAYGGYTPEFYNAYGFFILIWGVLNIFFLIASLRLNVVYVLVFSMIEFCLVIDGVSQFVKADGYDETYMKMQKAAGAFGFIAGLLGTTSTQVVNSATRGIVYAPQVVLIQGSTSSVGNSSGNASQGMSSGAKAALGVSVPLGLIAMAILAFILLRRRRRKLKDAADTQAEPDGGTDDATKVELEGAAGVIAPAGGAELDAGGSTEIVSELPSHASFTSDGHRLSELAGSAGAIGGFLGGIQELPGDPVPEPARPVAREPSESEAFDARPPSGNEGTIESTNVSNVVQPAESTAEPKSANESSDIQPAVATPESDCKDLEDMEPLANLAKSSAASESSASPVQD</sequence>
<dbReference type="AlphaFoldDB" id="A0AB34FXN8"/>
<feature type="transmembrane region" description="Helical" evidence="7">
    <location>
        <begin position="87"/>
        <end position="112"/>
    </location>
</feature>
<feature type="transmembrane region" description="Helical" evidence="7">
    <location>
        <begin position="124"/>
        <end position="144"/>
    </location>
</feature>
<dbReference type="PANTHER" id="PTHR31123">
    <property type="entry name" value="ACCUMULATION OF DYADS PROTEIN 2-RELATED"/>
    <property type="match status" value="1"/>
</dbReference>
<gene>
    <name evidence="8" type="ORF">O9K51_04838</name>
</gene>
<keyword evidence="9" id="KW-1185">Reference proteome</keyword>
<evidence type="ECO:0000256" key="7">
    <source>
        <dbReference type="SAM" id="Phobius"/>
    </source>
</evidence>
<dbReference type="GO" id="GO:0015123">
    <property type="term" value="F:acetate transmembrane transporter activity"/>
    <property type="evidence" value="ECO:0007669"/>
    <property type="project" value="TreeGrafter"/>
</dbReference>
<evidence type="ECO:0000256" key="6">
    <source>
        <dbReference type="SAM" id="MobiDB-lite"/>
    </source>
</evidence>
<protein>
    <submittedName>
        <fullName evidence="8">Uncharacterized protein</fullName>
    </submittedName>
</protein>
<dbReference type="PANTHER" id="PTHR31123:SF7">
    <property type="entry name" value="MARVEL DOMAIN-CONTAINING PROTEIN"/>
    <property type="match status" value="1"/>
</dbReference>
<dbReference type="InterPro" id="IPR051633">
    <property type="entry name" value="AceTr"/>
</dbReference>
<evidence type="ECO:0000256" key="5">
    <source>
        <dbReference type="ARBA" id="ARBA00023136"/>
    </source>
</evidence>
<comment type="similarity">
    <text evidence="2">Belongs to the acetate uptake transporter (AceTr) (TC 2.A.96) family.</text>
</comment>
<feature type="transmembrane region" description="Helical" evidence="7">
    <location>
        <begin position="150"/>
        <end position="168"/>
    </location>
</feature>
<name>A0AB34FXN8_9HYPO</name>
<feature type="compositionally biased region" description="Polar residues" evidence="6">
    <location>
        <begin position="386"/>
        <end position="403"/>
    </location>
</feature>
<feature type="transmembrane region" description="Helical" evidence="7">
    <location>
        <begin position="188"/>
        <end position="206"/>
    </location>
</feature>
<accession>A0AB34FXN8</accession>
<dbReference type="GO" id="GO:0005886">
    <property type="term" value="C:plasma membrane"/>
    <property type="evidence" value="ECO:0007669"/>
    <property type="project" value="TreeGrafter"/>
</dbReference>
<feature type="region of interest" description="Disordered" evidence="6">
    <location>
        <begin position="350"/>
        <end position="456"/>
    </location>
</feature>
<keyword evidence="5 7" id="KW-0472">Membrane</keyword>
<dbReference type="InterPro" id="IPR000791">
    <property type="entry name" value="Gpr1/Fun34/SatP-like"/>
</dbReference>
<feature type="transmembrane region" description="Helical" evidence="7">
    <location>
        <begin position="246"/>
        <end position="267"/>
    </location>
</feature>
<evidence type="ECO:0000256" key="1">
    <source>
        <dbReference type="ARBA" id="ARBA00004141"/>
    </source>
</evidence>
<evidence type="ECO:0000256" key="3">
    <source>
        <dbReference type="ARBA" id="ARBA00022692"/>
    </source>
</evidence>
<organism evidence="8 9">
    <name type="scientific">Purpureocillium lavendulum</name>
    <dbReference type="NCBI Taxonomy" id="1247861"/>
    <lineage>
        <taxon>Eukaryota</taxon>
        <taxon>Fungi</taxon>
        <taxon>Dikarya</taxon>
        <taxon>Ascomycota</taxon>
        <taxon>Pezizomycotina</taxon>
        <taxon>Sordariomycetes</taxon>
        <taxon>Hypocreomycetidae</taxon>
        <taxon>Hypocreales</taxon>
        <taxon>Ophiocordycipitaceae</taxon>
        <taxon>Purpureocillium</taxon>
    </lineage>
</organism>
<evidence type="ECO:0000256" key="2">
    <source>
        <dbReference type="ARBA" id="ARBA00005587"/>
    </source>
</evidence>
<dbReference type="Proteomes" id="UP001163105">
    <property type="component" value="Unassembled WGS sequence"/>
</dbReference>
<dbReference type="Pfam" id="PF01184">
    <property type="entry name" value="Gpr1_Fun34_YaaH"/>
    <property type="match status" value="1"/>
</dbReference>
<keyword evidence="3 7" id="KW-0812">Transmembrane</keyword>
<proteinExistence type="inferred from homology"/>
<reference evidence="8" key="1">
    <citation type="submission" date="2023-01" db="EMBL/GenBank/DDBJ databases">
        <title>The growth and conidiation of Purpureocillium lavendulum are regulated by nitrogen source and histone H3K14 acetylation.</title>
        <authorList>
            <person name="Tang P."/>
            <person name="Han J."/>
            <person name="Zhang C."/>
            <person name="Tang P."/>
            <person name="Qi F."/>
            <person name="Zhang K."/>
            <person name="Liang L."/>
        </authorList>
    </citation>
    <scope>NUCLEOTIDE SEQUENCE</scope>
    <source>
        <strain evidence="8">YMF1.00683</strain>
    </source>
</reference>
<feature type="compositionally biased region" description="Low complexity" evidence="6">
    <location>
        <begin position="441"/>
        <end position="456"/>
    </location>
</feature>
<comment type="caution">
    <text evidence="8">The sequence shown here is derived from an EMBL/GenBank/DDBJ whole genome shotgun (WGS) entry which is preliminary data.</text>
</comment>
<keyword evidence="4 7" id="KW-1133">Transmembrane helix</keyword>
<comment type="subcellular location">
    <subcellularLocation>
        <location evidence="1">Membrane</location>
        <topology evidence="1">Multi-pass membrane protein</topology>
    </subcellularLocation>
</comment>